<evidence type="ECO:0000313" key="2">
    <source>
        <dbReference type="Proteomes" id="UP001595932"/>
    </source>
</evidence>
<accession>A0ABV9MAZ7</accession>
<organism evidence="1 2">
    <name type="scientific">Planococcus dechangensis</name>
    <dbReference type="NCBI Taxonomy" id="1176255"/>
    <lineage>
        <taxon>Bacteria</taxon>
        <taxon>Bacillati</taxon>
        <taxon>Bacillota</taxon>
        <taxon>Bacilli</taxon>
        <taxon>Bacillales</taxon>
        <taxon>Caryophanaceae</taxon>
        <taxon>Planococcus</taxon>
    </lineage>
</organism>
<protein>
    <submittedName>
        <fullName evidence="1">Uncharacterized protein</fullName>
    </submittedName>
</protein>
<gene>
    <name evidence="1" type="ORF">ACFO5U_02980</name>
</gene>
<evidence type="ECO:0000313" key="1">
    <source>
        <dbReference type="EMBL" id="MFC4711798.1"/>
    </source>
</evidence>
<comment type="caution">
    <text evidence="1">The sequence shown here is derived from an EMBL/GenBank/DDBJ whole genome shotgun (WGS) entry which is preliminary data.</text>
</comment>
<sequence length="297" mass="32337">MEKSKKTSCNFKIYAIMEKKGGFSMFRNIGFLVLLCLSFFFFSSIVSAAEPHELTPEELNYLYNELGFTEEQIALSPVSDLKDLVAGEAETVMSFDEEYDMENTSSKNTSSKNFSTLAAIPSADLSFSGRILKIATSDVSGYDKYYSSATFRWLNHPAFNLTDKMTIGFPSSLGVFFKTSSGNIVGHYSTTTLYNKSTGGSTVLASSTTPSTWQPALGVASAHNLRTTLNSNQNNAGQVSQYFYVKSSLAGNANVQFQYGHKRISGTVGITFGTSPGIGITPSTTTDIRSYAGQFSY</sequence>
<keyword evidence="2" id="KW-1185">Reference proteome</keyword>
<proteinExistence type="predicted"/>
<name>A0ABV9MAZ7_9BACL</name>
<dbReference type="EMBL" id="JBHSGL010000004">
    <property type="protein sequence ID" value="MFC4711798.1"/>
    <property type="molecule type" value="Genomic_DNA"/>
</dbReference>
<dbReference type="Proteomes" id="UP001595932">
    <property type="component" value="Unassembled WGS sequence"/>
</dbReference>
<reference evidence="2" key="1">
    <citation type="journal article" date="2019" name="Int. J. Syst. Evol. Microbiol.">
        <title>The Global Catalogue of Microorganisms (GCM) 10K type strain sequencing project: providing services to taxonomists for standard genome sequencing and annotation.</title>
        <authorList>
            <consortium name="The Broad Institute Genomics Platform"/>
            <consortium name="The Broad Institute Genome Sequencing Center for Infectious Disease"/>
            <person name="Wu L."/>
            <person name="Ma J."/>
        </authorList>
    </citation>
    <scope>NUCLEOTIDE SEQUENCE [LARGE SCALE GENOMIC DNA]</scope>
    <source>
        <strain evidence="2">CGMCC 1.12151</strain>
    </source>
</reference>